<proteinExistence type="predicted"/>
<reference evidence="1" key="1">
    <citation type="submission" date="2021-09" db="EMBL/GenBank/DDBJ databases">
        <authorList>
            <consortium name="AG Swart"/>
            <person name="Singh M."/>
            <person name="Singh A."/>
            <person name="Seah K."/>
            <person name="Emmerich C."/>
        </authorList>
    </citation>
    <scope>NUCLEOTIDE SEQUENCE</scope>
    <source>
        <strain evidence="1">ATCC30299</strain>
    </source>
</reference>
<dbReference type="Proteomes" id="UP001162131">
    <property type="component" value="Unassembled WGS sequence"/>
</dbReference>
<accession>A0AAU9KBQ1</accession>
<evidence type="ECO:0000313" key="1">
    <source>
        <dbReference type="EMBL" id="CAG9335117.1"/>
    </source>
</evidence>
<organism evidence="1 2">
    <name type="scientific">Blepharisma stoltei</name>
    <dbReference type="NCBI Taxonomy" id="1481888"/>
    <lineage>
        <taxon>Eukaryota</taxon>
        <taxon>Sar</taxon>
        <taxon>Alveolata</taxon>
        <taxon>Ciliophora</taxon>
        <taxon>Postciliodesmatophora</taxon>
        <taxon>Heterotrichea</taxon>
        <taxon>Heterotrichida</taxon>
        <taxon>Blepharismidae</taxon>
        <taxon>Blepharisma</taxon>
    </lineage>
</organism>
<comment type="caution">
    <text evidence="1">The sequence shown here is derived from an EMBL/GenBank/DDBJ whole genome shotgun (WGS) entry which is preliminary data.</text>
</comment>
<evidence type="ECO:0000313" key="2">
    <source>
        <dbReference type="Proteomes" id="UP001162131"/>
    </source>
</evidence>
<dbReference type="AlphaFoldDB" id="A0AAU9KBQ1"/>
<keyword evidence="2" id="KW-1185">Reference proteome</keyword>
<dbReference type="EMBL" id="CAJZBQ010000060">
    <property type="protein sequence ID" value="CAG9335117.1"/>
    <property type="molecule type" value="Genomic_DNA"/>
</dbReference>
<protein>
    <submittedName>
        <fullName evidence="1">Uncharacterized protein</fullName>
    </submittedName>
</protein>
<gene>
    <name evidence="1" type="ORF">BSTOLATCC_MIC62695</name>
</gene>
<name>A0AAU9KBQ1_9CILI</name>
<sequence length="151" mass="17636">MAKNILLSFPMPVANWKIYRKPWQIHQKKLVAKDVWSKIVGIKDNTEKWLKEKEMMEQKARDAIILDKKDRKEALKHISSGKGDGFLVRRDLSSKDGQLIKKMNVLSEQTGMQAAKSKKEFKMKSTKTEVSIISTKNFEPMKKEKSHRRSY</sequence>